<dbReference type="AlphaFoldDB" id="A0A2I0U2W9"/>
<dbReference type="EMBL" id="KZ506282">
    <property type="protein sequence ID" value="PKU40397.1"/>
    <property type="molecule type" value="Genomic_DNA"/>
</dbReference>
<protein>
    <submittedName>
        <fullName evidence="1">Uncharacterized protein</fullName>
    </submittedName>
</protein>
<sequence length="122" mass="14073">MAIKVDVRIVWLDSNSFNEELFYSKGRYWCSKEEKIHLLLAIKFIMAFVIPDKPREIQIKLAKLEFESLEALKQQMFWNTDDVLSMDSRGEMLTESYDGHCPSKPGAETLCFGLGVFITTLS</sequence>
<proteinExistence type="predicted"/>
<keyword evidence="2" id="KW-1185">Reference proteome</keyword>
<organism evidence="1 2">
    <name type="scientific">Limosa lapponica baueri</name>
    <dbReference type="NCBI Taxonomy" id="1758121"/>
    <lineage>
        <taxon>Eukaryota</taxon>
        <taxon>Metazoa</taxon>
        <taxon>Chordata</taxon>
        <taxon>Craniata</taxon>
        <taxon>Vertebrata</taxon>
        <taxon>Euteleostomi</taxon>
        <taxon>Archelosauria</taxon>
        <taxon>Archosauria</taxon>
        <taxon>Dinosauria</taxon>
        <taxon>Saurischia</taxon>
        <taxon>Theropoda</taxon>
        <taxon>Coelurosauria</taxon>
        <taxon>Aves</taxon>
        <taxon>Neognathae</taxon>
        <taxon>Neoaves</taxon>
        <taxon>Charadriiformes</taxon>
        <taxon>Scolopacidae</taxon>
        <taxon>Limosa</taxon>
    </lineage>
</organism>
<reference evidence="2" key="2">
    <citation type="submission" date="2017-12" db="EMBL/GenBank/DDBJ databases">
        <title>Genome sequence of the Bar-tailed Godwit (Limosa lapponica baueri).</title>
        <authorList>
            <person name="Lima N.C.B."/>
            <person name="Parody-Merino A.M."/>
            <person name="Battley P.F."/>
            <person name="Fidler A.E."/>
            <person name="Prosdocimi F."/>
        </authorList>
    </citation>
    <scope>NUCLEOTIDE SEQUENCE [LARGE SCALE GENOMIC DNA]</scope>
</reference>
<dbReference type="Proteomes" id="UP000233556">
    <property type="component" value="Unassembled WGS sequence"/>
</dbReference>
<name>A0A2I0U2W9_LIMLA</name>
<dbReference type="OrthoDB" id="296386at2759"/>
<evidence type="ECO:0000313" key="1">
    <source>
        <dbReference type="EMBL" id="PKU40397.1"/>
    </source>
</evidence>
<gene>
    <name evidence="1" type="ORF">llap_9298</name>
</gene>
<evidence type="ECO:0000313" key="2">
    <source>
        <dbReference type="Proteomes" id="UP000233556"/>
    </source>
</evidence>
<reference evidence="2" key="1">
    <citation type="submission" date="2017-11" db="EMBL/GenBank/DDBJ databases">
        <authorList>
            <person name="Lima N.C."/>
            <person name="Parody-Merino A.M."/>
            <person name="Battley P.F."/>
            <person name="Fidler A.E."/>
            <person name="Prosdocimi F."/>
        </authorList>
    </citation>
    <scope>NUCLEOTIDE SEQUENCE [LARGE SCALE GENOMIC DNA]</scope>
</reference>
<accession>A0A2I0U2W9</accession>